<dbReference type="Gene3D" id="1.10.510.10">
    <property type="entry name" value="Transferase(Phosphotransferase) domain 1"/>
    <property type="match status" value="1"/>
</dbReference>
<evidence type="ECO:0000313" key="2">
    <source>
        <dbReference type="Proteomes" id="UP001141434"/>
    </source>
</evidence>
<sequence>MPDINRAPEVILDMTWDYKVDIWKHRGGDQIWDLFEHSHLFRARTPDGQLDDSYHLAEMKAILGDPPPEFLASEKKSPVLG</sequence>
<dbReference type="GeneID" id="81394186"/>
<dbReference type="Proteomes" id="UP001141434">
    <property type="component" value="Unassembled WGS sequence"/>
</dbReference>
<name>A0A9W9FL93_9EURO</name>
<accession>A0A9W9FL93</accession>
<dbReference type="AlphaFoldDB" id="A0A9W9FL93"/>
<keyword evidence="2" id="KW-1185">Reference proteome</keyword>
<gene>
    <name evidence="1" type="ORF">NUU61_004436</name>
</gene>
<comment type="caution">
    <text evidence="1">The sequence shown here is derived from an EMBL/GenBank/DDBJ whole genome shotgun (WGS) entry which is preliminary data.</text>
</comment>
<organism evidence="1 2">
    <name type="scientific">Penicillium alfredii</name>
    <dbReference type="NCBI Taxonomy" id="1506179"/>
    <lineage>
        <taxon>Eukaryota</taxon>
        <taxon>Fungi</taxon>
        <taxon>Dikarya</taxon>
        <taxon>Ascomycota</taxon>
        <taxon>Pezizomycotina</taxon>
        <taxon>Eurotiomycetes</taxon>
        <taxon>Eurotiomycetidae</taxon>
        <taxon>Eurotiales</taxon>
        <taxon>Aspergillaceae</taxon>
        <taxon>Penicillium</taxon>
    </lineage>
</organism>
<protein>
    <submittedName>
        <fullName evidence="1">Uncharacterized protein</fullName>
    </submittedName>
</protein>
<dbReference type="RefSeq" id="XP_056513045.1">
    <property type="nucleotide sequence ID" value="XM_056655018.1"/>
</dbReference>
<reference evidence="1" key="1">
    <citation type="submission" date="2022-11" db="EMBL/GenBank/DDBJ databases">
        <authorList>
            <person name="Petersen C."/>
        </authorList>
    </citation>
    <scope>NUCLEOTIDE SEQUENCE</scope>
    <source>
        <strain evidence="1">IBT 34128</strain>
    </source>
</reference>
<proteinExistence type="predicted"/>
<reference evidence="1" key="2">
    <citation type="journal article" date="2023" name="IMA Fungus">
        <title>Comparative genomic study of the Penicillium genus elucidates a diverse pangenome and 15 lateral gene transfer events.</title>
        <authorList>
            <person name="Petersen C."/>
            <person name="Sorensen T."/>
            <person name="Nielsen M.R."/>
            <person name="Sondergaard T.E."/>
            <person name="Sorensen J.L."/>
            <person name="Fitzpatrick D.A."/>
            <person name="Frisvad J.C."/>
            <person name="Nielsen K.L."/>
        </authorList>
    </citation>
    <scope>NUCLEOTIDE SEQUENCE</scope>
    <source>
        <strain evidence="1">IBT 34128</strain>
    </source>
</reference>
<evidence type="ECO:0000313" key="1">
    <source>
        <dbReference type="EMBL" id="KAJ5102214.1"/>
    </source>
</evidence>
<dbReference type="OrthoDB" id="5979581at2759"/>
<dbReference type="EMBL" id="JAPMSZ010000005">
    <property type="protein sequence ID" value="KAJ5102214.1"/>
    <property type="molecule type" value="Genomic_DNA"/>
</dbReference>